<comment type="caution">
    <text evidence="1">The sequence shown here is derived from an EMBL/GenBank/DDBJ whole genome shotgun (WGS) entry which is preliminary data.</text>
</comment>
<name>A0A0R1Q804_9LACO</name>
<dbReference type="Pfam" id="PF11148">
    <property type="entry name" value="DUF2922"/>
    <property type="match status" value="1"/>
</dbReference>
<organism evidence="1 2">
    <name type="scientific">Liquorilactobacillus uvarum DSM 19971</name>
    <dbReference type="NCBI Taxonomy" id="1423812"/>
    <lineage>
        <taxon>Bacteria</taxon>
        <taxon>Bacillati</taxon>
        <taxon>Bacillota</taxon>
        <taxon>Bacilli</taxon>
        <taxon>Lactobacillales</taxon>
        <taxon>Lactobacillaceae</taxon>
        <taxon>Liquorilactobacillus</taxon>
    </lineage>
</organism>
<dbReference type="InterPro" id="IPR021321">
    <property type="entry name" value="DUF2922"/>
</dbReference>
<keyword evidence="2" id="KW-1185">Reference proteome</keyword>
<evidence type="ECO:0000313" key="1">
    <source>
        <dbReference type="EMBL" id="KRL37475.1"/>
    </source>
</evidence>
<reference evidence="1 2" key="1">
    <citation type="journal article" date="2015" name="Genome Announc.">
        <title>Expanding the biotechnology potential of lactobacilli through comparative genomics of 213 strains and associated genera.</title>
        <authorList>
            <person name="Sun Z."/>
            <person name="Harris H.M."/>
            <person name="McCann A."/>
            <person name="Guo C."/>
            <person name="Argimon S."/>
            <person name="Zhang W."/>
            <person name="Yang X."/>
            <person name="Jeffery I.B."/>
            <person name="Cooney J.C."/>
            <person name="Kagawa T.F."/>
            <person name="Liu W."/>
            <person name="Song Y."/>
            <person name="Salvetti E."/>
            <person name="Wrobel A."/>
            <person name="Rasinkangas P."/>
            <person name="Parkhill J."/>
            <person name="Rea M.C."/>
            <person name="O'Sullivan O."/>
            <person name="Ritari J."/>
            <person name="Douillard F.P."/>
            <person name="Paul Ross R."/>
            <person name="Yang R."/>
            <person name="Briner A.E."/>
            <person name="Felis G.E."/>
            <person name="de Vos W.M."/>
            <person name="Barrangou R."/>
            <person name="Klaenhammer T.R."/>
            <person name="Caufield P.W."/>
            <person name="Cui Y."/>
            <person name="Zhang H."/>
            <person name="O'Toole P.W."/>
        </authorList>
    </citation>
    <scope>NUCLEOTIDE SEQUENCE [LARGE SCALE GENOMIC DNA]</scope>
    <source>
        <strain evidence="1 2">DSM 19971</strain>
    </source>
</reference>
<dbReference type="RefSeq" id="WP_057737047.1">
    <property type="nucleotide sequence ID" value="NZ_AZEG01000011.1"/>
</dbReference>
<dbReference type="STRING" id="1423812.FD20_GL000351"/>
<evidence type="ECO:0000313" key="2">
    <source>
        <dbReference type="Proteomes" id="UP000051155"/>
    </source>
</evidence>
<sequence>MKQLDLVFAGQTGQIKHHFRLNYLNNNLNKETVEKAMQDIAELGIFIDKKGEKLYAHPLSAQYVDKQETPIITETK</sequence>
<gene>
    <name evidence="1" type="ORF">FD20_GL000351</name>
</gene>
<dbReference type="OrthoDB" id="2323347at2"/>
<dbReference type="EMBL" id="AZEG01000011">
    <property type="protein sequence ID" value="KRL37475.1"/>
    <property type="molecule type" value="Genomic_DNA"/>
</dbReference>
<proteinExistence type="predicted"/>
<dbReference type="Proteomes" id="UP000051155">
    <property type="component" value="Unassembled WGS sequence"/>
</dbReference>
<protein>
    <recommendedName>
        <fullName evidence="3">DUF2922 domain-containing protein</fullName>
    </recommendedName>
</protein>
<evidence type="ECO:0008006" key="3">
    <source>
        <dbReference type="Google" id="ProtNLM"/>
    </source>
</evidence>
<dbReference type="PATRIC" id="fig|1423812.3.peg.362"/>
<dbReference type="AlphaFoldDB" id="A0A0R1Q804"/>
<accession>A0A0R1Q804</accession>